<protein>
    <recommendedName>
        <fullName evidence="8">Ubiquitin carboxyl-terminal hydrolase</fullName>
        <ecNumber evidence="8">3.4.19.12</ecNumber>
    </recommendedName>
</protein>
<dbReference type="PANTHER" id="PTHR10589:SF17">
    <property type="entry name" value="UBIQUITIN CARBOXYL-TERMINAL HYDROLASE"/>
    <property type="match status" value="1"/>
</dbReference>
<dbReference type="FunFam" id="3.40.532.10:FF:000006">
    <property type="entry name" value="Ubiquitin carboxyl-terminal hydrolase"/>
    <property type="match status" value="1"/>
</dbReference>
<evidence type="ECO:0000256" key="8">
    <source>
        <dbReference type="RuleBase" id="RU361215"/>
    </source>
</evidence>
<evidence type="ECO:0000313" key="10">
    <source>
        <dbReference type="EMBL" id="PWN36649.1"/>
    </source>
</evidence>
<dbReference type="STRING" id="1280837.A0A316VG94"/>
<comment type="catalytic activity">
    <reaction evidence="1 7 8">
        <text>Thiol-dependent hydrolysis of ester, thioester, amide, peptide and isopeptide bonds formed by the C-terminal Gly of ubiquitin (a 76-residue protein attached to proteins as an intracellular targeting signal).</text>
        <dbReference type="EC" id="3.4.19.12"/>
    </reaction>
</comment>
<dbReference type="RefSeq" id="XP_025356951.1">
    <property type="nucleotide sequence ID" value="XM_025498048.1"/>
</dbReference>
<dbReference type="GO" id="GO:0006511">
    <property type="term" value="P:ubiquitin-dependent protein catabolic process"/>
    <property type="evidence" value="ECO:0007669"/>
    <property type="project" value="UniProtKB-UniRule"/>
</dbReference>
<dbReference type="InParanoid" id="A0A316VG94"/>
<accession>A0A316VG94</accession>
<evidence type="ECO:0000256" key="1">
    <source>
        <dbReference type="ARBA" id="ARBA00000707"/>
    </source>
</evidence>
<evidence type="ECO:0000256" key="6">
    <source>
        <dbReference type="ARBA" id="ARBA00022807"/>
    </source>
</evidence>
<gene>
    <name evidence="10" type="ORF">FA14DRAFT_159087</name>
</gene>
<sequence>MRWVPLESNPDLFTTWSESMGLDTSKYAFTDIYGLDDEVLAMVPQPVEAVLCLFPVTKENEKVMVKEDQETQPFVGPEKEDDLIYFKQTISNACGTIGLLHAIANTSARKTLSPESPMGQLLRDALPLNATDRAAFLQTSKSLAQAHTTTASSGQTAAPSADDPVDLHFVCYVRDPKSKKLFELDGRRKGPVDRKVDVPQQEDLLKTATKWVHENYMQLNPEEVNFNLIALASMA</sequence>
<dbReference type="SUPFAM" id="SSF54001">
    <property type="entry name" value="Cysteine proteinases"/>
    <property type="match status" value="1"/>
</dbReference>
<dbReference type="GeneID" id="37019829"/>
<dbReference type="PROSITE" id="PS00140">
    <property type="entry name" value="UCH_1"/>
    <property type="match status" value="1"/>
</dbReference>
<evidence type="ECO:0000256" key="7">
    <source>
        <dbReference type="PROSITE-ProRule" id="PRU01393"/>
    </source>
</evidence>
<dbReference type="InterPro" id="IPR038765">
    <property type="entry name" value="Papain-like_cys_pep_sf"/>
</dbReference>
<dbReference type="PANTHER" id="PTHR10589">
    <property type="entry name" value="UBIQUITIN CARBOXYL-TERMINAL HYDROLASE"/>
    <property type="match status" value="1"/>
</dbReference>
<feature type="site" description="Important for enzyme activity" evidence="7">
    <location>
        <position position="185"/>
    </location>
</feature>
<dbReference type="FunCoup" id="A0A316VG94">
    <property type="interactions" value="358"/>
</dbReference>
<evidence type="ECO:0000256" key="2">
    <source>
        <dbReference type="ARBA" id="ARBA00009326"/>
    </source>
</evidence>
<dbReference type="EC" id="3.4.19.12" evidence="8"/>
<evidence type="ECO:0000256" key="3">
    <source>
        <dbReference type="ARBA" id="ARBA00022670"/>
    </source>
</evidence>
<dbReference type="GO" id="GO:0016579">
    <property type="term" value="P:protein deubiquitination"/>
    <property type="evidence" value="ECO:0007669"/>
    <property type="project" value="TreeGrafter"/>
</dbReference>
<evidence type="ECO:0000259" key="9">
    <source>
        <dbReference type="PROSITE" id="PS52048"/>
    </source>
</evidence>
<feature type="active site" description="Nucleophile" evidence="7">
    <location>
        <position position="94"/>
    </location>
</feature>
<comment type="similarity">
    <text evidence="2 7 8">Belongs to the peptidase C12 family.</text>
</comment>
<feature type="active site" description="Proton donor" evidence="7">
    <location>
        <position position="168"/>
    </location>
</feature>
<dbReference type="OrthoDB" id="427186at2759"/>
<dbReference type="InterPro" id="IPR057254">
    <property type="entry name" value="UCH_AS"/>
</dbReference>
<dbReference type="InterPro" id="IPR036959">
    <property type="entry name" value="Peptidase_C12_UCH_sf"/>
</dbReference>
<keyword evidence="5 7" id="KW-0378">Hydrolase</keyword>
<keyword evidence="4 7" id="KW-0833">Ubl conjugation pathway</keyword>
<dbReference type="Pfam" id="PF01088">
    <property type="entry name" value="Peptidase_C12"/>
    <property type="match status" value="1"/>
</dbReference>
<dbReference type="Gene3D" id="3.40.532.10">
    <property type="entry name" value="Peptidase C12, ubiquitin carboxyl-terminal hydrolase"/>
    <property type="match status" value="1"/>
</dbReference>
<dbReference type="PRINTS" id="PR00707">
    <property type="entry name" value="UBCTHYDRLASE"/>
</dbReference>
<feature type="domain" description="UCH catalytic" evidence="9">
    <location>
        <begin position="2"/>
        <end position="233"/>
    </location>
</feature>
<dbReference type="EMBL" id="KZ819602">
    <property type="protein sequence ID" value="PWN36649.1"/>
    <property type="molecule type" value="Genomic_DNA"/>
</dbReference>
<dbReference type="AlphaFoldDB" id="A0A316VG94"/>
<evidence type="ECO:0000256" key="4">
    <source>
        <dbReference type="ARBA" id="ARBA00022786"/>
    </source>
</evidence>
<proteinExistence type="inferred from homology"/>
<dbReference type="GO" id="GO:0004843">
    <property type="term" value="F:cysteine-type deubiquitinase activity"/>
    <property type="evidence" value="ECO:0007669"/>
    <property type="project" value="UniProtKB-UniRule"/>
</dbReference>
<keyword evidence="3 7" id="KW-0645">Protease</keyword>
<evidence type="ECO:0000313" key="11">
    <source>
        <dbReference type="Proteomes" id="UP000245771"/>
    </source>
</evidence>
<dbReference type="CDD" id="cd09616">
    <property type="entry name" value="Peptidase_C12_UCH_L1_L3"/>
    <property type="match status" value="1"/>
</dbReference>
<evidence type="ECO:0000256" key="5">
    <source>
        <dbReference type="ARBA" id="ARBA00022801"/>
    </source>
</evidence>
<dbReference type="InterPro" id="IPR001578">
    <property type="entry name" value="Peptidase_C12_UCH"/>
</dbReference>
<keyword evidence="11" id="KW-1185">Reference proteome</keyword>
<dbReference type="GO" id="GO:0005737">
    <property type="term" value="C:cytoplasm"/>
    <property type="evidence" value="ECO:0007669"/>
    <property type="project" value="TreeGrafter"/>
</dbReference>
<dbReference type="Proteomes" id="UP000245771">
    <property type="component" value="Unassembled WGS sequence"/>
</dbReference>
<organism evidence="10 11">
    <name type="scientific">Meira miltonrushii</name>
    <dbReference type="NCBI Taxonomy" id="1280837"/>
    <lineage>
        <taxon>Eukaryota</taxon>
        <taxon>Fungi</taxon>
        <taxon>Dikarya</taxon>
        <taxon>Basidiomycota</taxon>
        <taxon>Ustilaginomycotina</taxon>
        <taxon>Exobasidiomycetes</taxon>
        <taxon>Exobasidiales</taxon>
        <taxon>Brachybasidiaceae</taxon>
        <taxon>Meira</taxon>
    </lineage>
</organism>
<reference evidence="10 11" key="1">
    <citation type="journal article" date="2018" name="Mol. Biol. Evol.">
        <title>Broad Genomic Sampling Reveals a Smut Pathogenic Ancestry of the Fungal Clade Ustilaginomycotina.</title>
        <authorList>
            <person name="Kijpornyongpan T."/>
            <person name="Mondo S.J."/>
            <person name="Barry K."/>
            <person name="Sandor L."/>
            <person name="Lee J."/>
            <person name="Lipzen A."/>
            <person name="Pangilinan J."/>
            <person name="LaButti K."/>
            <person name="Hainaut M."/>
            <person name="Henrissat B."/>
            <person name="Grigoriev I.V."/>
            <person name="Spatafora J.W."/>
            <person name="Aime M.C."/>
        </authorList>
    </citation>
    <scope>NUCLEOTIDE SEQUENCE [LARGE SCALE GENOMIC DNA]</scope>
    <source>
        <strain evidence="10 11">MCA 3882</strain>
    </source>
</reference>
<keyword evidence="6 7" id="KW-0788">Thiol protease</keyword>
<feature type="site" description="Transition state stabilizer" evidence="7">
    <location>
        <position position="88"/>
    </location>
</feature>
<dbReference type="PROSITE" id="PS52048">
    <property type="entry name" value="UCH_DOMAIN"/>
    <property type="match status" value="1"/>
</dbReference>
<name>A0A316VG94_9BASI</name>